<protein>
    <recommendedName>
        <fullName evidence="3">Recombination-associated protein RdgC</fullName>
    </recommendedName>
</protein>
<dbReference type="AlphaFoldDB" id="A0AAJ5ZD46"/>
<organism evidence="7 8">
    <name type="scientific">Aeromonas caviae</name>
    <name type="common">Aeromonas punctata</name>
    <dbReference type="NCBI Taxonomy" id="648"/>
    <lineage>
        <taxon>Bacteria</taxon>
        <taxon>Pseudomonadati</taxon>
        <taxon>Pseudomonadota</taxon>
        <taxon>Gammaproteobacteria</taxon>
        <taxon>Aeromonadales</taxon>
        <taxon>Aeromonadaceae</taxon>
        <taxon>Aeromonas</taxon>
    </lineage>
</organism>
<dbReference type="PANTHER" id="PTHR38103:SF1">
    <property type="entry name" value="RECOMBINATION-ASSOCIATED PROTEIN RDGC"/>
    <property type="match status" value="1"/>
</dbReference>
<name>A0AAJ5ZD46_AERCA</name>
<evidence type="ECO:0000256" key="5">
    <source>
        <dbReference type="ARBA" id="ARBA00023172"/>
    </source>
</evidence>
<dbReference type="EMBL" id="CP120943">
    <property type="protein sequence ID" value="WFG00305.1"/>
    <property type="molecule type" value="Genomic_DNA"/>
</dbReference>
<comment type="subcellular location">
    <subcellularLocation>
        <location evidence="1">Cytoplasm</location>
        <location evidence="1">Nucleoid</location>
    </subcellularLocation>
</comment>
<evidence type="ECO:0000256" key="6">
    <source>
        <dbReference type="SAM" id="MobiDB-lite"/>
    </source>
</evidence>
<comment type="similarity">
    <text evidence="2">Belongs to the RdgC family.</text>
</comment>
<dbReference type="InterPro" id="IPR007476">
    <property type="entry name" value="RdgC"/>
</dbReference>
<keyword evidence="7" id="KW-0614">Plasmid</keyword>
<proteinExistence type="inferred from homology"/>
<accession>A0AAJ5ZD46</accession>
<evidence type="ECO:0000256" key="4">
    <source>
        <dbReference type="ARBA" id="ARBA00022490"/>
    </source>
</evidence>
<feature type="region of interest" description="Disordered" evidence="6">
    <location>
        <begin position="327"/>
        <end position="350"/>
    </location>
</feature>
<dbReference type="GO" id="GO:0000018">
    <property type="term" value="P:regulation of DNA recombination"/>
    <property type="evidence" value="ECO:0007669"/>
    <property type="project" value="TreeGrafter"/>
</dbReference>
<reference evidence="7" key="1">
    <citation type="submission" date="2023-03" db="EMBL/GenBank/DDBJ databases">
        <title>Aeromonas caviae strain AC1520.</title>
        <authorList>
            <person name="Xie T."/>
            <person name="Zhang Q."/>
            <person name="Deng J."/>
            <person name="Li X."/>
        </authorList>
    </citation>
    <scope>NUCLEOTIDE SEQUENCE</scope>
    <source>
        <strain evidence="7">AC1520</strain>
        <plasmid evidence="7">pAC1520</plasmid>
    </source>
</reference>
<evidence type="ECO:0000256" key="1">
    <source>
        <dbReference type="ARBA" id="ARBA00004453"/>
    </source>
</evidence>
<dbReference type="GO" id="GO:0003690">
    <property type="term" value="F:double-stranded DNA binding"/>
    <property type="evidence" value="ECO:0007669"/>
    <property type="project" value="TreeGrafter"/>
</dbReference>
<evidence type="ECO:0000313" key="8">
    <source>
        <dbReference type="Proteomes" id="UP001218423"/>
    </source>
</evidence>
<dbReference type="Pfam" id="PF04381">
    <property type="entry name" value="RdgC"/>
    <property type="match status" value="1"/>
</dbReference>
<evidence type="ECO:0000256" key="3">
    <source>
        <dbReference type="ARBA" id="ARBA00022296"/>
    </source>
</evidence>
<evidence type="ECO:0000256" key="2">
    <source>
        <dbReference type="ARBA" id="ARBA00008657"/>
    </source>
</evidence>
<dbReference type="PANTHER" id="PTHR38103">
    <property type="entry name" value="RECOMBINATION-ASSOCIATED PROTEIN RDGC"/>
    <property type="match status" value="1"/>
</dbReference>
<dbReference type="RefSeq" id="WP_128342765.1">
    <property type="nucleotide sequence ID" value="NZ_CAWOMG010000077.1"/>
</dbReference>
<geneLocation type="plasmid" evidence="7 8">
    <name>pAC1520</name>
</geneLocation>
<keyword evidence="4" id="KW-0963">Cytoplasm</keyword>
<gene>
    <name evidence="7" type="primary">rdgC</name>
    <name evidence="7" type="ORF">P5S46_21320</name>
</gene>
<evidence type="ECO:0000313" key="7">
    <source>
        <dbReference type="EMBL" id="WFG00305.1"/>
    </source>
</evidence>
<dbReference type="GO" id="GO:0043590">
    <property type="term" value="C:bacterial nucleoid"/>
    <property type="evidence" value="ECO:0007669"/>
    <property type="project" value="TreeGrafter"/>
</dbReference>
<sequence length="350" mass="38635">MGMKSALMSAVTLCRVTDIPPHDKLAIALSKMEFSPCLPTQLGPVFGWAPALHEEADELVHYQEGCLLLCLQSEKKSCPASYIKAAEKREIAALKEKGLEVTKEAKSAIKDRVHAEAARQAFPVSNRTLVWIDRNAGLMLIGSVNEKVVKKVIVMYNMAAPSSSVSFLTADEREVSNLMTDWIRSDMLPMVFAFDESTESCFRSRTGFCPQAKFKHESLRSDAVKNVIEEQEKKAVTLPLLWEEKIAFKLSDSLQISGLKFDVDTKEQDGSSGEQAGEQGGHGPSKALLLSAANFIIFTGMMKQFMPDLLQALNTVLSEANAQELYAEQSRLEEEKKRAKSGKQNDVAAN</sequence>
<dbReference type="GO" id="GO:0006310">
    <property type="term" value="P:DNA recombination"/>
    <property type="evidence" value="ECO:0007669"/>
    <property type="project" value="UniProtKB-KW"/>
</dbReference>
<keyword evidence="5" id="KW-0233">DNA recombination</keyword>
<dbReference type="Proteomes" id="UP001218423">
    <property type="component" value="Plasmid pAC1520"/>
</dbReference>